<keyword evidence="9" id="KW-0804">Transcription</keyword>
<feature type="domain" description="C2H2-type" evidence="13">
    <location>
        <begin position="429"/>
        <end position="462"/>
    </location>
</feature>
<dbReference type="KEGG" id="emc:129327826"/>
<dbReference type="SMART" id="SM00349">
    <property type="entry name" value="KRAB"/>
    <property type="match status" value="2"/>
</dbReference>
<dbReference type="Pfam" id="PF02023">
    <property type="entry name" value="SCAN"/>
    <property type="match status" value="2"/>
</dbReference>
<keyword evidence="4" id="KW-0677">Repeat</keyword>
<feature type="domain" description="C2H2-type" evidence="13">
    <location>
        <begin position="1053"/>
        <end position="1080"/>
    </location>
</feature>
<dbReference type="PROSITE" id="PS00028">
    <property type="entry name" value="ZINC_FINGER_C2H2_1"/>
    <property type="match status" value="16"/>
</dbReference>
<dbReference type="SMART" id="SM00355">
    <property type="entry name" value="ZnF_C2H2"/>
    <property type="match status" value="17"/>
</dbReference>
<feature type="domain" description="KRAB" evidence="15">
    <location>
        <begin position="683"/>
        <end position="769"/>
    </location>
</feature>
<evidence type="ECO:0000256" key="11">
    <source>
        <dbReference type="PROSITE-ProRule" id="PRU00042"/>
    </source>
</evidence>
<dbReference type="Gene3D" id="6.10.140.140">
    <property type="match status" value="2"/>
</dbReference>
<dbReference type="CDD" id="cd07936">
    <property type="entry name" value="SCAN"/>
    <property type="match status" value="1"/>
</dbReference>
<reference evidence="17" key="1">
    <citation type="submission" date="2025-08" db="UniProtKB">
        <authorList>
            <consortium name="RefSeq"/>
        </authorList>
    </citation>
    <scope>IDENTIFICATION</scope>
    <source>
        <tissue evidence="17">Blood</tissue>
    </source>
</reference>
<feature type="domain" description="C2H2-type" evidence="13">
    <location>
        <begin position="829"/>
        <end position="856"/>
    </location>
</feature>
<keyword evidence="8" id="KW-0238">DNA-binding</keyword>
<dbReference type="InterPro" id="IPR001909">
    <property type="entry name" value="KRAB"/>
</dbReference>
<dbReference type="GO" id="GO:0005634">
    <property type="term" value="C:nucleus"/>
    <property type="evidence" value="ECO:0007669"/>
    <property type="project" value="UniProtKB-SubCell"/>
</dbReference>
<evidence type="ECO:0000256" key="2">
    <source>
        <dbReference type="ARBA" id="ARBA00006991"/>
    </source>
</evidence>
<dbReference type="GeneID" id="129327826"/>
<evidence type="ECO:0000256" key="5">
    <source>
        <dbReference type="ARBA" id="ARBA00022771"/>
    </source>
</evidence>
<dbReference type="InterPro" id="IPR013087">
    <property type="entry name" value="Znf_C2H2_type"/>
</dbReference>
<dbReference type="RefSeq" id="XP_054832554.1">
    <property type="nucleotide sequence ID" value="XM_054976579.1"/>
</dbReference>
<dbReference type="InterPro" id="IPR036051">
    <property type="entry name" value="KRAB_dom_sf"/>
</dbReference>
<dbReference type="InterPro" id="IPR036236">
    <property type="entry name" value="Znf_C2H2_sf"/>
</dbReference>
<feature type="domain" description="C2H2-type" evidence="13">
    <location>
        <begin position="1081"/>
        <end position="1108"/>
    </location>
</feature>
<keyword evidence="7" id="KW-0805">Transcription regulation</keyword>
<feature type="region of interest" description="Disordered" evidence="12">
    <location>
        <begin position="354"/>
        <end position="376"/>
    </location>
</feature>
<proteinExistence type="inferred from homology"/>
<feature type="domain" description="C2H2-type" evidence="13">
    <location>
        <begin position="913"/>
        <end position="940"/>
    </location>
</feature>
<dbReference type="Pfam" id="PF01352">
    <property type="entry name" value="KRAB"/>
    <property type="match status" value="2"/>
</dbReference>
<dbReference type="FunFam" id="3.30.160.60:FF:002063">
    <property type="entry name" value="RB associated KRAB zinc finger"/>
    <property type="match status" value="1"/>
</dbReference>
<evidence type="ECO:0000256" key="3">
    <source>
        <dbReference type="ARBA" id="ARBA00022723"/>
    </source>
</evidence>
<gene>
    <name evidence="17" type="primary">LOC129327826</name>
</gene>
<name>A0AA97J821_EUBMA</name>
<dbReference type="PROSITE" id="PS50157">
    <property type="entry name" value="ZINC_FINGER_C2H2_2"/>
    <property type="match status" value="19"/>
</dbReference>
<dbReference type="Pfam" id="PF00096">
    <property type="entry name" value="zf-C2H2"/>
    <property type="match status" value="16"/>
</dbReference>
<keyword evidence="6" id="KW-0862">Zinc</keyword>
<keyword evidence="3" id="KW-0479">Metal-binding</keyword>
<evidence type="ECO:0000256" key="4">
    <source>
        <dbReference type="ARBA" id="ARBA00022737"/>
    </source>
</evidence>
<dbReference type="FunFam" id="1.10.4020.10:FF:000005">
    <property type="entry name" value="Uncharacterized protein"/>
    <property type="match status" value="1"/>
</dbReference>
<dbReference type="Pfam" id="PF13912">
    <property type="entry name" value="zf-C2H2_6"/>
    <property type="match status" value="1"/>
</dbReference>
<dbReference type="SUPFAM" id="SSF57667">
    <property type="entry name" value="beta-beta-alpha zinc fingers"/>
    <property type="match status" value="11"/>
</dbReference>
<feature type="domain" description="C2H2-type" evidence="13">
    <location>
        <begin position="1249"/>
        <end position="1274"/>
    </location>
</feature>
<feature type="domain" description="C2H2-type" evidence="13">
    <location>
        <begin position="857"/>
        <end position="884"/>
    </location>
</feature>
<keyword evidence="5 11" id="KW-0863">Zinc-finger</keyword>
<evidence type="ECO:0000259" key="14">
    <source>
        <dbReference type="PROSITE" id="PS50804"/>
    </source>
</evidence>
<protein>
    <submittedName>
        <fullName evidence="17">Zinc finger protein 287-like</fullName>
    </submittedName>
</protein>
<keyword evidence="10" id="KW-0539">Nucleus</keyword>
<feature type="domain" description="C2H2-type" evidence="13">
    <location>
        <begin position="1109"/>
        <end position="1136"/>
    </location>
</feature>
<dbReference type="FunFam" id="3.30.160.60:FF:000389">
    <property type="entry name" value="Zinc finger protein"/>
    <property type="match status" value="1"/>
</dbReference>
<keyword evidence="16" id="KW-1185">Reference proteome</keyword>
<feature type="domain" description="C2H2-type" evidence="13">
    <location>
        <begin position="997"/>
        <end position="1024"/>
    </location>
</feature>
<feature type="domain" description="C2H2-type" evidence="13">
    <location>
        <begin position="969"/>
        <end position="996"/>
    </location>
</feature>
<sequence>MAMELQITTRAQLGEFSGKAGEAPHVLQADSVQEFLQRKEGLQVKQEPAEELQHWDVQWQQFLKTMESPRSGWGTPLVSGETSPWDDTKDFLASFEQVARACHWPKKEWVTRLLPALSGEAEQAYIKLKARDREDYGKVKAAILQGDVMRREKIRQHFRHFCYEEAEGPRGAFGRLQELCCQWLKFEQRSKEQILELLILEQLLTILPLEIQRWVRGCGPETCSQAVALAEEFLLSQREAQRQEEKAGEKHCSSMTIAEKWKWTPHLHFGFPGVIRDESIFFLQCPVSFDDVAIYFTEAEWALLDPGQKALSREVMMENYGRVASLGGVGETHNEEEQNTCSLEIIQDPLVDKNNRNQHEPKWQQSRKTAPEQRTTSVVTEVKNLHEVLIPSKTQKERRVYKGLLCEKRFYNKLKWEDHERLHTGEKPYKCLKFGKSFLCGKSFHQCGHVTEYARIHTRVKPYKCLECGKSFHKGQVMEERDPEGPGTGKRLRRGLLPIKVGSPAECWDGPVPGTLPQGNVVADEHRRCFRHFQYQQADGPREVCSLLHGLCNRWLEPERHSKKQILDLVILEQFLAILPQEMQCWVRGCGPDTSSQAVALAEGFLLSQAAEKRQAEQMWGPSLEMETNVCETDRAQPEEWLRVQTKERTQDALSCGSGETLLSCYLGRDTERAAGPQVQCPVSFEEVALHFTEAEWALLDPGQRALHREVMMENWGVVASLGGGVCETEEEEEETNRVSVERLKYLVVEDSAQYQHEPKREQSRETEHEEKRMATSVDTENTNFHEMLIFPQIQMKNRTYKCPLCEKSFNFKSKFEIHLRVHTGEKPYKCLECGKGFRRSDQLNLHQRTHTGEKPYKCLECGKSFQDSDKLTRHQRIHTGEKPYKCLDCGKSFSRNEQLNLHRRIHTGEKPYECLECGKGFRDGGSLSKHQRIHTGEKPYKCLECGKGFRDGSSLSKHQRIHSGEKPYKCIECGKGFRDSDKLVMHQRIHTGEKPYQCLECGKGFRDGGGLTKHKKIHTGEKPYKCLECEKSYCDGGSLVKHQRTHTGEKPYKCLQCGKGFCDSGKLTRHQRIHTGEKPYKCLECGKGFCDSGKLARHQRTHTGEKPYKCLECGKSFFRSEHLTNHKKIHTGEKIYKCLEYGKSFSDSSSLIKQHIIHTREKPYKCFECGKRFRDTEKLTRHLRIHTEERPYNCLACGKSFFRSDHLANHQKIHTGEKPYKCIACGTSFGNSGSLTKHQRTHTGEKPYKCLECGKGFNDSGNLTKHQRTHTQEILKIWKELQLDLKPYFAS</sequence>
<feature type="domain" description="C2H2-type" evidence="13">
    <location>
        <begin position="941"/>
        <end position="968"/>
    </location>
</feature>
<dbReference type="SUPFAM" id="SSF47353">
    <property type="entry name" value="Retrovirus capsid dimerization domain-like"/>
    <property type="match status" value="2"/>
</dbReference>
<feature type="domain" description="C2H2-type" evidence="13">
    <location>
        <begin position="1193"/>
        <end position="1220"/>
    </location>
</feature>
<feature type="domain" description="C2H2-type" evidence="13">
    <location>
        <begin position="1137"/>
        <end position="1164"/>
    </location>
</feature>
<feature type="domain" description="KRAB" evidence="15">
    <location>
        <begin position="287"/>
        <end position="361"/>
    </location>
</feature>
<evidence type="ECO:0000259" key="13">
    <source>
        <dbReference type="PROSITE" id="PS50157"/>
    </source>
</evidence>
<dbReference type="FunFam" id="1.10.4020.10:FF:000001">
    <property type="entry name" value="zinc finger protein 263 isoform X1"/>
    <property type="match status" value="1"/>
</dbReference>
<dbReference type="PROSITE" id="PS50804">
    <property type="entry name" value="SCAN_BOX"/>
    <property type="match status" value="2"/>
</dbReference>
<evidence type="ECO:0000256" key="1">
    <source>
        <dbReference type="ARBA" id="ARBA00004123"/>
    </source>
</evidence>
<dbReference type="SMART" id="SM00431">
    <property type="entry name" value="SCAN"/>
    <property type="match status" value="2"/>
</dbReference>
<dbReference type="GO" id="GO:0000978">
    <property type="term" value="F:RNA polymerase II cis-regulatory region sequence-specific DNA binding"/>
    <property type="evidence" value="ECO:0007669"/>
    <property type="project" value="TreeGrafter"/>
</dbReference>
<feature type="domain" description="C2H2-type" evidence="13">
    <location>
        <begin position="1025"/>
        <end position="1052"/>
    </location>
</feature>
<comment type="similarity">
    <text evidence="2">Belongs to the krueppel C2H2-type zinc-finger protein family.</text>
</comment>
<feature type="domain" description="C2H2-type" evidence="13">
    <location>
        <begin position="1221"/>
        <end position="1248"/>
    </location>
</feature>
<dbReference type="GO" id="GO:0001228">
    <property type="term" value="F:DNA-binding transcription activator activity, RNA polymerase II-specific"/>
    <property type="evidence" value="ECO:0007669"/>
    <property type="project" value="TreeGrafter"/>
</dbReference>
<feature type="compositionally biased region" description="Basic and acidic residues" evidence="12">
    <location>
        <begin position="757"/>
        <end position="774"/>
    </location>
</feature>
<dbReference type="FunFam" id="3.30.160.60:FF:002343">
    <property type="entry name" value="Zinc finger protein 33A"/>
    <property type="match status" value="8"/>
</dbReference>
<feature type="domain" description="C2H2-type" evidence="13">
    <location>
        <begin position="885"/>
        <end position="912"/>
    </location>
</feature>
<dbReference type="CDD" id="cd07765">
    <property type="entry name" value="KRAB_A-box"/>
    <property type="match status" value="2"/>
</dbReference>
<feature type="domain" description="C2H2-type" evidence="13">
    <location>
        <begin position="401"/>
        <end position="428"/>
    </location>
</feature>
<evidence type="ECO:0000313" key="16">
    <source>
        <dbReference type="Proteomes" id="UP001190640"/>
    </source>
</evidence>
<dbReference type="Gene3D" id="3.30.160.60">
    <property type="entry name" value="Classic Zinc Finger"/>
    <property type="match status" value="19"/>
</dbReference>
<feature type="domain" description="C2H2-type" evidence="13">
    <location>
        <begin position="801"/>
        <end position="828"/>
    </location>
</feature>
<evidence type="ECO:0000256" key="6">
    <source>
        <dbReference type="ARBA" id="ARBA00022833"/>
    </source>
</evidence>
<feature type="region of interest" description="Disordered" evidence="12">
    <location>
        <begin position="754"/>
        <end position="777"/>
    </location>
</feature>
<dbReference type="FunFam" id="3.30.160.60:FF:000045">
    <property type="entry name" value="ZFP69 zinc finger protein B"/>
    <property type="match status" value="1"/>
</dbReference>
<feature type="domain" description="SCAN box" evidence="14">
    <location>
        <begin position="155"/>
        <end position="233"/>
    </location>
</feature>
<feature type="domain" description="SCAN box" evidence="14">
    <location>
        <begin position="527"/>
        <end position="605"/>
    </location>
</feature>
<evidence type="ECO:0000256" key="12">
    <source>
        <dbReference type="SAM" id="MobiDB-lite"/>
    </source>
</evidence>
<evidence type="ECO:0000256" key="8">
    <source>
        <dbReference type="ARBA" id="ARBA00023125"/>
    </source>
</evidence>
<dbReference type="Gene3D" id="1.10.4020.10">
    <property type="entry name" value="DNA breaking-rejoining enzymes"/>
    <property type="match status" value="2"/>
</dbReference>
<evidence type="ECO:0000313" key="17">
    <source>
        <dbReference type="RefSeq" id="XP_054832554.1"/>
    </source>
</evidence>
<dbReference type="FunFam" id="3.30.160.60:FF:001997">
    <property type="entry name" value="Uncharacterized protein"/>
    <property type="match status" value="2"/>
</dbReference>
<feature type="compositionally biased region" description="Polar residues" evidence="12">
    <location>
        <begin position="363"/>
        <end position="376"/>
    </location>
</feature>
<dbReference type="InterPro" id="IPR003309">
    <property type="entry name" value="SCAN_dom"/>
</dbReference>
<dbReference type="FunFam" id="3.30.160.60:FF:000466">
    <property type="entry name" value="zinc finger protein 62 homolog"/>
    <property type="match status" value="1"/>
</dbReference>
<evidence type="ECO:0000256" key="7">
    <source>
        <dbReference type="ARBA" id="ARBA00023015"/>
    </source>
</evidence>
<dbReference type="GO" id="GO:0008270">
    <property type="term" value="F:zinc ion binding"/>
    <property type="evidence" value="ECO:0007669"/>
    <property type="project" value="UniProtKB-KW"/>
</dbReference>
<dbReference type="FunFam" id="3.30.160.60:FF:000358">
    <property type="entry name" value="zinc finger protein 24"/>
    <property type="match status" value="1"/>
</dbReference>
<dbReference type="SUPFAM" id="SSF109640">
    <property type="entry name" value="KRAB domain (Kruppel-associated box)"/>
    <property type="match status" value="2"/>
</dbReference>
<dbReference type="PANTHER" id="PTHR24376">
    <property type="entry name" value="ZINC FINGER PROTEIN"/>
    <property type="match status" value="1"/>
</dbReference>
<evidence type="ECO:0000256" key="9">
    <source>
        <dbReference type="ARBA" id="ARBA00023163"/>
    </source>
</evidence>
<accession>A0AA97J821</accession>
<evidence type="ECO:0000256" key="10">
    <source>
        <dbReference type="ARBA" id="ARBA00023242"/>
    </source>
</evidence>
<comment type="subcellular location">
    <subcellularLocation>
        <location evidence="1">Nucleus</location>
    </subcellularLocation>
</comment>
<dbReference type="Proteomes" id="UP001190640">
    <property type="component" value="Chromosome 4"/>
</dbReference>
<dbReference type="PANTHER" id="PTHR24376:SF241">
    <property type="entry name" value="ZINC FINGER PROTEIN 33A"/>
    <property type="match status" value="1"/>
</dbReference>
<feature type="domain" description="C2H2-type" evidence="13">
    <location>
        <begin position="1165"/>
        <end position="1192"/>
    </location>
</feature>
<organism evidence="16 17">
    <name type="scientific">Eublepharis macularius</name>
    <name type="common">Leopard gecko</name>
    <name type="synonym">Cyrtodactylus macularius</name>
    <dbReference type="NCBI Taxonomy" id="481883"/>
    <lineage>
        <taxon>Eukaryota</taxon>
        <taxon>Metazoa</taxon>
        <taxon>Chordata</taxon>
        <taxon>Craniata</taxon>
        <taxon>Vertebrata</taxon>
        <taxon>Euteleostomi</taxon>
        <taxon>Lepidosauria</taxon>
        <taxon>Squamata</taxon>
        <taxon>Bifurcata</taxon>
        <taxon>Gekkota</taxon>
        <taxon>Eublepharidae</taxon>
        <taxon>Eublepharinae</taxon>
        <taxon>Eublepharis</taxon>
    </lineage>
</organism>
<dbReference type="FunFam" id="3.30.160.60:FF:001498">
    <property type="entry name" value="Zinc finger protein 404"/>
    <property type="match status" value="1"/>
</dbReference>
<dbReference type="PROSITE" id="PS50805">
    <property type="entry name" value="KRAB"/>
    <property type="match status" value="2"/>
</dbReference>
<dbReference type="InterPro" id="IPR038269">
    <property type="entry name" value="SCAN_sf"/>
</dbReference>
<evidence type="ECO:0000259" key="15">
    <source>
        <dbReference type="PROSITE" id="PS50805"/>
    </source>
</evidence>